<organism evidence="1 2">
    <name type="scientific">Melia azedarach</name>
    <name type="common">Chinaberry tree</name>
    <dbReference type="NCBI Taxonomy" id="155640"/>
    <lineage>
        <taxon>Eukaryota</taxon>
        <taxon>Viridiplantae</taxon>
        <taxon>Streptophyta</taxon>
        <taxon>Embryophyta</taxon>
        <taxon>Tracheophyta</taxon>
        <taxon>Spermatophyta</taxon>
        <taxon>Magnoliopsida</taxon>
        <taxon>eudicotyledons</taxon>
        <taxon>Gunneridae</taxon>
        <taxon>Pentapetalae</taxon>
        <taxon>rosids</taxon>
        <taxon>malvids</taxon>
        <taxon>Sapindales</taxon>
        <taxon>Meliaceae</taxon>
        <taxon>Melia</taxon>
    </lineage>
</organism>
<accession>A0ACC1YZL6</accession>
<evidence type="ECO:0000313" key="2">
    <source>
        <dbReference type="Proteomes" id="UP001164539"/>
    </source>
</evidence>
<dbReference type="Proteomes" id="UP001164539">
    <property type="component" value="Chromosome 1"/>
</dbReference>
<gene>
    <name evidence="1" type="ORF">OWV82_001798</name>
</gene>
<name>A0ACC1YZL6_MELAZ</name>
<comment type="caution">
    <text evidence="1">The sequence shown here is derived from an EMBL/GenBank/DDBJ whole genome shotgun (WGS) entry which is preliminary data.</text>
</comment>
<proteinExistence type="predicted"/>
<dbReference type="EMBL" id="CM051394">
    <property type="protein sequence ID" value="KAJ4728943.1"/>
    <property type="molecule type" value="Genomic_DNA"/>
</dbReference>
<reference evidence="1 2" key="1">
    <citation type="journal article" date="2023" name="Science">
        <title>Complex scaffold remodeling in plant triterpene biosynthesis.</title>
        <authorList>
            <person name="De La Pena R."/>
            <person name="Hodgson H."/>
            <person name="Liu J.C."/>
            <person name="Stephenson M.J."/>
            <person name="Martin A.C."/>
            <person name="Owen C."/>
            <person name="Harkess A."/>
            <person name="Leebens-Mack J."/>
            <person name="Jimenez L.E."/>
            <person name="Osbourn A."/>
            <person name="Sattely E.S."/>
        </authorList>
    </citation>
    <scope>NUCLEOTIDE SEQUENCE [LARGE SCALE GENOMIC DNA]</scope>
    <source>
        <strain evidence="2">cv. JPN11</strain>
        <tissue evidence="1">Leaf</tissue>
    </source>
</reference>
<keyword evidence="2" id="KW-1185">Reference proteome</keyword>
<evidence type="ECO:0000313" key="1">
    <source>
        <dbReference type="EMBL" id="KAJ4728943.1"/>
    </source>
</evidence>
<protein>
    <submittedName>
        <fullName evidence="1">Chlorophyll A-B binding protein</fullName>
    </submittedName>
</protein>
<sequence>MATISISASLQIACNSNHVTKKQHSQTRPARSVGTKRVSSVVPLNVDAQKSFDILEQQERPSSSSSDVSKPKNAEKELNNDLDTESSPPKFIDSRWKKGTWDLNMFVKNGKMDWDDVIVAEARRRSFLEMYPESATNKEPVVFRSSIIPWWAWLLRSYLPEAELLNGRAAMVGFFMAYIVDALTGLDVVGQTGNFICKAGVFVTVAIIVFRKKEDFKNLKNLADEATLYDKQWQSSWEDQNESSSLGKKI</sequence>